<accession>A0AAX6MH13</accession>
<dbReference type="GO" id="GO:0005856">
    <property type="term" value="C:cytoskeleton"/>
    <property type="evidence" value="ECO:0007669"/>
    <property type="project" value="UniProtKB-SubCell"/>
</dbReference>
<dbReference type="GO" id="GO:0008017">
    <property type="term" value="F:microtubule binding"/>
    <property type="evidence" value="ECO:0007669"/>
    <property type="project" value="InterPro"/>
</dbReference>
<feature type="compositionally biased region" description="Polar residues" evidence="4">
    <location>
        <begin position="529"/>
        <end position="546"/>
    </location>
</feature>
<keyword evidence="3" id="KW-0206">Cytoskeleton</keyword>
<dbReference type="Proteomes" id="UP001369815">
    <property type="component" value="Unassembled WGS sequence"/>
</dbReference>
<proteinExistence type="predicted"/>
<evidence type="ECO:0000256" key="2">
    <source>
        <dbReference type="ARBA" id="ARBA00022490"/>
    </source>
</evidence>
<name>A0AAX6MH13_9PEZI</name>
<sequence length="1019" mass="111631">MAEQRVFTPSGSRGAVRRHFRSSSQSQSQSPTHNSHRPSDDLLSQLTPLSAVDALRFPTGALKTCMDRASASEQAFAMRTATASQKIREWYDELSSWPWPKDNSSAGFKMPSSKGSSSSDPKTPGDDANDELAETGLLFDGGYFGSLPAADVDRYEKRVEKIQRELEELDLEEIKNQVLHNHIMPLSRPGTPLFEGDRSLTSTLMFSKMEDLTAVVTAIIIQALPCLSRLSRLLSMWSVRFVVLRKVPSLQFMMADAKMALRSGWNAIESTEPGPATSTGHDNMKKKPRRLSRNEFEIIKGVIQKKIMKPGQVLDSMLDSLEGSTDTLPDEWLDRMEAIEKDYTSWETTAEQKVRENEGSTLFKGSPAHGSRTGPETPRPKIKVHGPSPTRDLPYGSDASQFASPPMPFDHSPAIRPGRRPSLPNPEPSRRRSTVSSRKEGGVRLLTEERSKIIRRSASQTFEPTRHAASRRNMGPGSMARGASFSYDGTHEGRPAKIATAKSTGALPNAARLPPGKQPRGQTQDKYRNSQSGPVLSEVNRNIVRSHSQESNKSDTAVGGGAALLDDDFDLLEPSVLEAVDEEREEPELPPARFEERKSSTGSVASTVIHGPPGGGVFLGHSDNGSFREGSMEPDLPRLADPDEPFSSDGMSPPSSPPLRYKNRSTSVTFKDAPEVTHLPHLSSTPPQSPIESPETIESYEYDSQSGSPGRMSTISSLSEDEHLQQQISELLESIPAKIRLKRTPGVNLNPPDFQYPSRPKPKSSDGTRRSNSALSSRGGTPSFSRSGTPSFMLTPARETRPRSKSSQGIRVYHLSRSTGEPPLKLLIRSVGENGERVMVRIGGGWADLGEYLREYALHHGSRSRGEGKVDIKDLPTAPPATGSSPQSRPASAMGGSPVSPLAIRKTRRSVGSEGAPVKFPNMPFGTSLPKDTETPEITNRSRSSSHMDWDEEDSALGLAGPKGRRVDMSDESRAWVESVKEKVRIASNDRIPPPEQRLDTKFGEMGRVGGTKRLFRKN</sequence>
<feature type="domain" description="GAR" evidence="5">
    <location>
        <begin position="781"/>
        <end position="860"/>
    </location>
</feature>
<feature type="compositionally biased region" description="Basic and acidic residues" evidence="4">
    <location>
        <begin position="437"/>
        <end position="452"/>
    </location>
</feature>
<dbReference type="Pfam" id="PF02187">
    <property type="entry name" value="GAS2"/>
    <property type="match status" value="1"/>
</dbReference>
<feature type="compositionally biased region" description="Low complexity" evidence="4">
    <location>
        <begin position="107"/>
        <end position="122"/>
    </location>
</feature>
<dbReference type="EMBL" id="JBANMG010000006">
    <property type="protein sequence ID" value="KAK6951940.1"/>
    <property type="molecule type" value="Genomic_DNA"/>
</dbReference>
<feature type="compositionally biased region" description="Polar residues" evidence="4">
    <location>
        <begin position="770"/>
        <end position="792"/>
    </location>
</feature>
<evidence type="ECO:0000259" key="5">
    <source>
        <dbReference type="PROSITE" id="PS51460"/>
    </source>
</evidence>
<dbReference type="AlphaFoldDB" id="A0AAX6MH13"/>
<feature type="region of interest" description="Disordered" evidence="4">
    <location>
        <begin position="1"/>
        <end position="44"/>
    </location>
</feature>
<feature type="region of interest" description="Disordered" evidence="4">
    <location>
        <begin position="861"/>
        <end position="971"/>
    </location>
</feature>
<feature type="region of interest" description="Disordered" evidence="4">
    <location>
        <begin position="988"/>
        <end position="1019"/>
    </location>
</feature>
<dbReference type="PROSITE" id="PS51460">
    <property type="entry name" value="GAR"/>
    <property type="match status" value="1"/>
</dbReference>
<comment type="subcellular location">
    <subcellularLocation>
        <location evidence="1">Cytoplasm</location>
        <location evidence="1">Cytoskeleton</location>
    </subcellularLocation>
</comment>
<organism evidence="6 7">
    <name type="scientific">Daldinia eschscholtzii</name>
    <dbReference type="NCBI Taxonomy" id="292717"/>
    <lineage>
        <taxon>Eukaryota</taxon>
        <taxon>Fungi</taxon>
        <taxon>Dikarya</taxon>
        <taxon>Ascomycota</taxon>
        <taxon>Pezizomycotina</taxon>
        <taxon>Sordariomycetes</taxon>
        <taxon>Xylariomycetidae</taxon>
        <taxon>Xylariales</taxon>
        <taxon>Hypoxylaceae</taxon>
        <taxon>Daldinia</taxon>
    </lineage>
</organism>
<feature type="compositionally biased region" description="Basic and acidic residues" evidence="4">
    <location>
        <begin position="861"/>
        <end position="874"/>
    </location>
</feature>
<evidence type="ECO:0000256" key="1">
    <source>
        <dbReference type="ARBA" id="ARBA00004245"/>
    </source>
</evidence>
<evidence type="ECO:0000313" key="6">
    <source>
        <dbReference type="EMBL" id="KAK6951940.1"/>
    </source>
</evidence>
<feature type="compositionally biased region" description="Polar residues" evidence="4">
    <location>
        <begin position="702"/>
        <end position="718"/>
    </location>
</feature>
<evidence type="ECO:0000256" key="3">
    <source>
        <dbReference type="ARBA" id="ARBA00023212"/>
    </source>
</evidence>
<comment type="caution">
    <text evidence="6">The sequence shown here is derived from an EMBL/GenBank/DDBJ whole genome shotgun (WGS) entry which is preliminary data.</text>
</comment>
<dbReference type="InterPro" id="IPR003108">
    <property type="entry name" value="GAR_dom"/>
</dbReference>
<reference evidence="6 7" key="1">
    <citation type="journal article" date="2024" name="Front Chem Biol">
        <title>Unveiling the potential of Daldinia eschscholtzii MFLUCC 19-0629 through bioactivity and bioinformatics studies for enhanced sustainable agriculture production.</title>
        <authorList>
            <person name="Brooks S."/>
            <person name="Weaver J.A."/>
            <person name="Klomchit A."/>
            <person name="Alharthi S.A."/>
            <person name="Onlamun T."/>
            <person name="Nurani R."/>
            <person name="Vong T.K."/>
            <person name="Alberti F."/>
            <person name="Greco C."/>
        </authorList>
    </citation>
    <scope>NUCLEOTIDE SEQUENCE [LARGE SCALE GENOMIC DNA]</scope>
    <source>
        <strain evidence="6">MFLUCC 19-0629</strain>
    </source>
</reference>
<dbReference type="SUPFAM" id="SSF143575">
    <property type="entry name" value="GAS2 domain-like"/>
    <property type="match status" value="1"/>
</dbReference>
<feature type="compositionally biased region" description="Acidic residues" evidence="4">
    <location>
        <begin position="579"/>
        <end position="588"/>
    </location>
</feature>
<feature type="compositionally biased region" description="Polar residues" evidence="4">
    <location>
        <begin position="936"/>
        <end position="947"/>
    </location>
</feature>
<evidence type="ECO:0000256" key="4">
    <source>
        <dbReference type="SAM" id="MobiDB-lite"/>
    </source>
</evidence>
<feature type="region of interest" description="Disordered" evidence="4">
    <location>
        <begin position="102"/>
        <end position="130"/>
    </location>
</feature>
<feature type="region of interest" description="Disordered" evidence="4">
    <location>
        <begin position="350"/>
        <end position="724"/>
    </location>
</feature>
<evidence type="ECO:0000313" key="7">
    <source>
        <dbReference type="Proteomes" id="UP001369815"/>
    </source>
</evidence>
<gene>
    <name evidence="6" type="ORF">Daesc_006465</name>
</gene>
<dbReference type="InterPro" id="IPR036534">
    <property type="entry name" value="GAR_dom_sf"/>
</dbReference>
<feature type="region of interest" description="Disordered" evidence="4">
    <location>
        <begin position="743"/>
        <end position="816"/>
    </location>
</feature>
<dbReference type="Gene3D" id="3.30.920.20">
    <property type="entry name" value="Gas2-like domain"/>
    <property type="match status" value="1"/>
</dbReference>
<keyword evidence="2" id="KW-0963">Cytoplasm</keyword>
<protein>
    <recommendedName>
        <fullName evidence="5">GAR domain-containing protein</fullName>
    </recommendedName>
</protein>
<keyword evidence="7" id="KW-1185">Reference proteome</keyword>